<reference evidence="4" key="1">
    <citation type="submission" date="2015-01" db="EMBL/GenBank/DDBJ databases">
        <authorList>
            <person name="Manzoor Shahid"/>
            <person name="Zubair Saima"/>
        </authorList>
    </citation>
    <scope>NUCLEOTIDE SEQUENCE [LARGE SCALE GENOMIC DNA]</scope>
    <source>
        <strain evidence="4">Sp3</strain>
    </source>
</reference>
<feature type="domain" description="ACT" evidence="2">
    <location>
        <begin position="63"/>
        <end position="137"/>
    </location>
</feature>
<dbReference type="SUPFAM" id="SSF55021">
    <property type="entry name" value="ACT-like"/>
    <property type="match status" value="1"/>
</dbReference>
<dbReference type="InterPro" id="IPR002912">
    <property type="entry name" value="ACT_dom"/>
</dbReference>
<dbReference type="PANTHER" id="PTHR34875:SF6">
    <property type="entry name" value="UPF0237 PROTEIN MJ1558"/>
    <property type="match status" value="1"/>
</dbReference>
<accession>A0A0B7MFJ2</accession>
<dbReference type="CDD" id="cd04872">
    <property type="entry name" value="ACT_1ZPV"/>
    <property type="match status" value="1"/>
</dbReference>
<dbReference type="InterPro" id="IPR045865">
    <property type="entry name" value="ACT-like_dom_sf"/>
</dbReference>
<name>A0A0B7MFJ2_9FIRM</name>
<dbReference type="InterPro" id="IPR050990">
    <property type="entry name" value="UPF0237/GcvR_regulator"/>
</dbReference>
<evidence type="ECO:0000256" key="1">
    <source>
        <dbReference type="HAMAP-Rule" id="MF_01054"/>
    </source>
</evidence>
<dbReference type="PANTHER" id="PTHR34875">
    <property type="entry name" value="UPF0237 PROTEIN MJ1558"/>
    <property type="match status" value="1"/>
</dbReference>
<sequence length="148" mass="16327">MQDVITKEKVAALPDHAELRVRAGAIITQAARELIKEKGVSLLFDEGGLAESQEMDHDAEHAIVTVVGRDRVGIIAGVAGILADADVNILDISQTVLQGFFAMIMILDLSRSQDDFTELRQKLEEAGDEMGLKITLQHEDVFQYMHRV</sequence>
<dbReference type="InterPro" id="IPR022986">
    <property type="entry name" value="UPF0237_ACT"/>
</dbReference>
<comment type="similarity">
    <text evidence="1">Belongs to the UPF0237 family.</text>
</comment>
<organism evidence="3 4">
    <name type="scientific">Syntrophaceticus schinkii</name>
    <dbReference type="NCBI Taxonomy" id="499207"/>
    <lineage>
        <taxon>Bacteria</taxon>
        <taxon>Bacillati</taxon>
        <taxon>Bacillota</taxon>
        <taxon>Clostridia</taxon>
        <taxon>Thermoanaerobacterales</taxon>
        <taxon>Thermoanaerobacterales Family III. Incertae Sedis</taxon>
        <taxon>Syntrophaceticus</taxon>
    </lineage>
</organism>
<dbReference type="FunFam" id="3.30.70.260:FF:000032">
    <property type="entry name" value="UPF0237 protein SP_0238"/>
    <property type="match status" value="1"/>
</dbReference>
<dbReference type="Proteomes" id="UP000046155">
    <property type="component" value="Unassembled WGS sequence"/>
</dbReference>
<dbReference type="Pfam" id="PF13740">
    <property type="entry name" value="ACT_6"/>
    <property type="match status" value="1"/>
</dbReference>
<dbReference type="NCBIfam" id="NF001220">
    <property type="entry name" value="PRK00194.1"/>
    <property type="match status" value="1"/>
</dbReference>
<gene>
    <name evidence="3" type="ORF">SSCH_470007</name>
</gene>
<dbReference type="AlphaFoldDB" id="A0A0B7MFJ2"/>
<protein>
    <recommendedName>
        <fullName evidence="1">UPF0237 protein SSCH_470007</fullName>
    </recommendedName>
</protein>
<dbReference type="EMBL" id="CDRZ01000244">
    <property type="protein sequence ID" value="CEO89379.1"/>
    <property type="molecule type" value="Genomic_DNA"/>
</dbReference>
<evidence type="ECO:0000313" key="3">
    <source>
        <dbReference type="EMBL" id="CEO89379.1"/>
    </source>
</evidence>
<proteinExistence type="inferred from homology"/>
<evidence type="ECO:0000313" key="4">
    <source>
        <dbReference type="Proteomes" id="UP000046155"/>
    </source>
</evidence>
<dbReference type="Gene3D" id="3.30.70.260">
    <property type="match status" value="1"/>
</dbReference>
<evidence type="ECO:0000259" key="2">
    <source>
        <dbReference type="PROSITE" id="PS51671"/>
    </source>
</evidence>
<keyword evidence="4" id="KW-1185">Reference proteome</keyword>
<dbReference type="PROSITE" id="PS51671">
    <property type="entry name" value="ACT"/>
    <property type="match status" value="1"/>
</dbReference>
<dbReference type="HAMAP" id="MF_01054">
    <property type="entry name" value="UPF0237"/>
    <property type="match status" value="1"/>
</dbReference>